<feature type="region of interest" description="Disordered" evidence="1">
    <location>
        <begin position="24"/>
        <end position="56"/>
    </location>
</feature>
<dbReference type="EMBL" id="JBEZFP010000064">
    <property type="protein sequence ID" value="MEU8136469.1"/>
    <property type="molecule type" value="Genomic_DNA"/>
</dbReference>
<dbReference type="RefSeq" id="WP_358357012.1">
    <property type="nucleotide sequence ID" value="NZ_JBEZFP010000064.1"/>
</dbReference>
<gene>
    <name evidence="2" type="ORF">AB0C36_23525</name>
</gene>
<evidence type="ECO:0000313" key="3">
    <source>
        <dbReference type="Proteomes" id="UP001551482"/>
    </source>
</evidence>
<sequence>MALPNQTARNHPNWWPAEKVSSEVLPGSTGLEPDGTSGLSPESWIPFEIDDSQPIL</sequence>
<name>A0ABV3DL30_9ACTN</name>
<evidence type="ECO:0000256" key="1">
    <source>
        <dbReference type="SAM" id="MobiDB-lite"/>
    </source>
</evidence>
<organism evidence="2 3">
    <name type="scientific">Streptodolium elevatio</name>
    <dbReference type="NCBI Taxonomy" id="3157996"/>
    <lineage>
        <taxon>Bacteria</taxon>
        <taxon>Bacillati</taxon>
        <taxon>Actinomycetota</taxon>
        <taxon>Actinomycetes</taxon>
        <taxon>Kitasatosporales</taxon>
        <taxon>Streptomycetaceae</taxon>
        <taxon>Streptodolium</taxon>
    </lineage>
</organism>
<reference evidence="2 3" key="1">
    <citation type="submission" date="2024-06" db="EMBL/GenBank/DDBJ databases">
        <title>The Natural Products Discovery Center: Release of the First 8490 Sequenced Strains for Exploring Actinobacteria Biosynthetic Diversity.</title>
        <authorList>
            <person name="Kalkreuter E."/>
            <person name="Kautsar S.A."/>
            <person name="Yang D."/>
            <person name="Bader C.D."/>
            <person name="Teijaro C.N."/>
            <person name="Fluegel L."/>
            <person name="Davis C.M."/>
            <person name="Simpson J.R."/>
            <person name="Lauterbach L."/>
            <person name="Steele A.D."/>
            <person name="Gui C."/>
            <person name="Meng S."/>
            <person name="Li G."/>
            <person name="Viehrig K."/>
            <person name="Ye F."/>
            <person name="Su P."/>
            <person name="Kiefer A.F."/>
            <person name="Nichols A."/>
            <person name="Cepeda A.J."/>
            <person name="Yan W."/>
            <person name="Fan B."/>
            <person name="Jiang Y."/>
            <person name="Adhikari A."/>
            <person name="Zheng C.-J."/>
            <person name="Schuster L."/>
            <person name="Cowan T.M."/>
            <person name="Smanski M.J."/>
            <person name="Chevrette M.G."/>
            <person name="De Carvalho L.P.S."/>
            <person name="Shen B."/>
        </authorList>
    </citation>
    <scope>NUCLEOTIDE SEQUENCE [LARGE SCALE GENOMIC DNA]</scope>
    <source>
        <strain evidence="2 3">NPDC048946</strain>
    </source>
</reference>
<dbReference type="Proteomes" id="UP001551482">
    <property type="component" value="Unassembled WGS sequence"/>
</dbReference>
<accession>A0ABV3DL30</accession>
<keyword evidence="3" id="KW-1185">Reference proteome</keyword>
<comment type="caution">
    <text evidence="2">The sequence shown here is derived from an EMBL/GenBank/DDBJ whole genome shotgun (WGS) entry which is preliminary data.</text>
</comment>
<protein>
    <submittedName>
        <fullName evidence="2">Uncharacterized protein</fullName>
    </submittedName>
</protein>
<evidence type="ECO:0000313" key="2">
    <source>
        <dbReference type="EMBL" id="MEU8136469.1"/>
    </source>
</evidence>
<proteinExistence type="predicted"/>